<dbReference type="InterPro" id="IPR001223">
    <property type="entry name" value="Glyco_hydro18_cat"/>
</dbReference>
<dbReference type="Pfam" id="PF00187">
    <property type="entry name" value="Chitin_bind_1"/>
    <property type="match status" value="1"/>
</dbReference>
<evidence type="ECO:0000256" key="1">
    <source>
        <dbReference type="ARBA" id="ARBA00000822"/>
    </source>
</evidence>
<evidence type="ECO:0000256" key="5">
    <source>
        <dbReference type="ARBA" id="ARBA00022801"/>
    </source>
</evidence>
<dbReference type="InterPro" id="IPR001579">
    <property type="entry name" value="Glyco_hydro_18_chit_AS"/>
</dbReference>
<accession>A0A1L9VKB2</accession>
<feature type="domain" description="Chitin-binding type-1" evidence="15">
    <location>
        <begin position="82"/>
        <end position="125"/>
    </location>
</feature>
<evidence type="ECO:0000259" key="16">
    <source>
        <dbReference type="PROSITE" id="PS51910"/>
    </source>
</evidence>
<evidence type="ECO:0000256" key="13">
    <source>
        <dbReference type="SAM" id="MobiDB-lite"/>
    </source>
</evidence>
<evidence type="ECO:0000256" key="6">
    <source>
        <dbReference type="ARBA" id="ARBA00023024"/>
    </source>
</evidence>
<evidence type="ECO:0000256" key="9">
    <source>
        <dbReference type="ARBA" id="ARBA00023295"/>
    </source>
</evidence>
<keyword evidence="5 12" id="KW-0378">Hydrolase</keyword>
<dbReference type="SUPFAM" id="SSF54556">
    <property type="entry name" value="Chitinase insertion domain"/>
    <property type="match status" value="1"/>
</dbReference>
<dbReference type="SMART" id="SM00270">
    <property type="entry name" value="ChtBD1"/>
    <property type="match status" value="2"/>
</dbReference>
<dbReference type="OrthoDB" id="4402686at2759"/>
<dbReference type="PROSITE" id="PS51910">
    <property type="entry name" value="GH18_2"/>
    <property type="match status" value="1"/>
</dbReference>
<feature type="disulfide bond" evidence="11">
    <location>
        <begin position="119"/>
        <end position="123"/>
    </location>
</feature>
<dbReference type="VEuPathDB" id="FungiDB:ASPGLDRAFT_58062"/>
<dbReference type="CDD" id="cd06922">
    <property type="entry name" value="ChtBD1_GH18_1"/>
    <property type="match status" value="1"/>
</dbReference>
<dbReference type="PANTHER" id="PTHR11177">
    <property type="entry name" value="CHITINASE"/>
    <property type="match status" value="1"/>
</dbReference>
<dbReference type="InterPro" id="IPR036861">
    <property type="entry name" value="Endochitinase-like_sf"/>
</dbReference>
<dbReference type="Gene3D" id="3.20.20.80">
    <property type="entry name" value="Glycosidases"/>
    <property type="match status" value="1"/>
</dbReference>
<evidence type="ECO:0000256" key="7">
    <source>
        <dbReference type="ARBA" id="ARBA00023026"/>
    </source>
</evidence>
<feature type="disulfide bond" evidence="11">
    <location>
        <begin position="96"/>
        <end position="108"/>
    </location>
</feature>
<dbReference type="InterPro" id="IPR017853">
    <property type="entry name" value="GH"/>
</dbReference>
<dbReference type="PROSITE" id="PS01095">
    <property type="entry name" value="GH18_1"/>
    <property type="match status" value="1"/>
</dbReference>
<evidence type="ECO:0000256" key="8">
    <source>
        <dbReference type="ARBA" id="ARBA00023277"/>
    </source>
</evidence>
<keyword evidence="18" id="KW-1185">Reference proteome</keyword>
<comment type="similarity">
    <text evidence="2">Belongs to the glycosyl hydrolase 18 family. Chitinase class V subfamily.</text>
</comment>
<keyword evidence="8" id="KW-0119">Carbohydrate metabolism</keyword>
<sequence length="1535" mass="169663">MVSLGRPPNSLILLLLSFIFLFSFISTTQAGSLSLDVSTTDDEYTCSSDKPCSNGACCGKSGNCGYGPTYCGTGCMSNCNATAACGQYAETAGQGCPLNVCCSEFGFCGTTSEFCGKGCQSHCTQPKPSAEESNVQKRVVGYWEAWNMDHSCGTMEPGEIPVQMLTHLVISFGYISQDYKVTNMDGISPNMYKIVGDLKQRNPKLKIMIALGGWTFNDPGTWQSVFPTMVSNKANRKTFIDNLLGFLSEYGYDGVDFDWEYPGADDRGGSDADGVNYAQLLKELRAAITASGRDYLVTFTSPTSYWYLRHFDLKAMADNADWINLMAYDIHGVWDSSNPVGNHVLAHTNLTDIDLALDLFWRVDVDPSSIVLGLGFYGRTFKLNDASCWKPGCDFSSAGSKGPCTATEGILSYKEISQIRKNAGGTAYLDKEAAVRYMVYDDDSWVSFDDETTFKLKIDYANKMGLSGLMIWAIDLDDNRLSALRAVSDSDALGNSGSEFDLVDLAHIFPSDIRPPNTTKPVYGISTFGGADSMSPNGGGFGFLLLAGESHAVSRLRRRDNEPEPFHFLDCPSNVTDAPKEQVHTARVVCLSDDLNGCFQVMERGVEGTIVEMPDNCAPNTFARAVSLEPSENQAVSAKIKKRNPTSQVYDFKFDYNMGLSRRDTTNKTSIRLDYSNVKNYWDRIVDSPGIEEDDGEKEARSLVQRFYANSDKDWKKDYATSNAFFEYENTNAIPIKQNISELVWYQTATDCEVDGEEYGEAFAAYVTGDIDAEMYFGFSMVAEYYGGELDVQQANGFIKAGGKSDLTYGINGFSEVDVSKADKGNPLHGAKRSFDLKGTTISAGQNTFVSFDPYLEVTYELASFNGSNSTDFGDSATSFIGHLSTRVTQDFSNVTAFWPVDTPEDKKPESGSFAPNDISVGKDNKLFYSTGDGGKIAVGTFMKFGLNVDLEIHGKSRRTLESTAVGDMGLMYNTISEFSFYPAGDDSDESCSDFTIATLVFQMADSKALEKARWTEDSTQLGTDTQAPGAGAVCYANYGSKSSTKRDLDDDTVNNSSIAGEEVQEKDLMVRGNPGYVAFPGDWDYRAAERPPSPDDLLSDTVNDYIGDATEGSTGCKDCGSCTETKDRKKRKPCCGCVSMDYKWSYADIPSYPDCACCSNSFRNRQWPFGGNLINLGPAKRSSNLPGELEENSEEEYDEVNDEGETTGHQLEGRAAGTAGTGKKKVTMCSKKDYARSPGTYPQFPAAHDSPWEGIQRGRWDSISRYWGNTSALCTDWSVAGLTYADNETTTRGTFRSDYETEHVFEGQLIGDFFTHWLAEGKIENQLPKPSKPKAKWSCTDAEKYVFGDPDKHWRFQNGRSNQATTFFMILLRELGSAGHLDRLTIFKARANGMKGGMFGGKQAVNDKKWATQNADEQLQSVKTMGMVFEYMNDPEVWDKFCDTYEAIYERLGEFDDFHASLNRNFPKLQDEWPKFIDAVLSSMATRSKATLWWMFSGRTEKTNKFYSTIWGINILKNAHKITLPGKCTHLPRS</sequence>
<keyword evidence="7" id="KW-0843">Virulence</keyword>
<dbReference type="STRING" id="1160497.A0A1L9VKB2"/>
<dbReference type="EC" id="3.2.1.14" evidence="3"/>
<keyword evidence="9 12" id="KW-0326">Glycosidase</keyword>
<evidence type="ECO:0000256" key="2">
    <source>
        <dbReference type="ARBA" id="ARBA00008682"/>
    </source>
</evidence>
<keyword evidence="4 11" id="KW-0147">Chitin-binding</keyword>
<evidence type="ECO:0000313" key="18">
    <source>
        <dbReference type="Proteomes" id="UP000184300"/>
    </source>
</evidence>
<feature type="domain" description="GH18" evidence="16">
    <location>
        <begin position="137"/>
        <end position="494"/>
    </location>
</feature>
<dbReference type="GO" id="GO:0008843">
    <property type="term" value="F:endochitinase activity"/>
    <property type="evidence" value="ECO:0007669"/>
    <property type="project" value="UniProtKB-EC"/>
</dbReference>
<dbReference type="GO" id="GO:0006032">
    <property type="term" value="P:chitin catabolic process"/>
    <property type="evidence" value="ECO:0007669"/>
    <property type="project" value="UniProtKB-KW"/>
</dbReference>
<feature type="signal peptide" evidence="14">
    <location>
        <begin position="1"/>
        <end position="30"/>
    </location>
</feature>
<dbReference type="Gene3D" id="3.10.50.10">
    <property type="match status" value="1"/>
</dbReference>
<dbReference type="InterPro" id="IPR011583">
    <property type="entry name" value="Chitinase_II/V-like_cat"/>
</dbReference>
<keyword evidence="11" id="KW-1015">Disulfide bond</keyword>
<feature type="disulfide bond" evidence="11">
    <location>
        <begin position="101"/>
        <end position="115"/>
    </location>
</feature>
<evidence type="ECO:0000256" key="10">
    <source>
        <dbReference type="ARBA" id="ARBA00023326"/>
    </source>
</evidence>
<dbReference type="PROSITE" id="PS00026">
    <property type="entry name" value="CHIT_BIND_I_1"/>
    <property type="match status" value="1"/>
</dbReference>
<evidence type="ECO:0000259" key="15">
    <source>
        <dbReference type="PROSITE" id="PS50941"/>
    </source>
</evidence>
<dbReference type="Pfam" id="PF00704">
    <property type="entry name" value="Glyco_hydro_18"/>
    <property type="match status" value="1"/>
</dbReference>
<feature type="disulfide bond" evidence="11">
    <location>
        <begin position="52"/>
        <end position="64"/>
    </location>
</feature>
<feature type="disulfide bond" evidence="11">
    <location>
        <begin position="57"/>
        <end position="71"/>
    </location>
</feature>
<protein>
    <recommendedName>
        <fullName evidence="3">chitinase</fullName>
        <ecNumber evidence="3">3.2.1.14</ecNumber>
    </recommendedName>
</protein>
<keyword evidence="6" id="KW-0146">Chitin degradation</keyword>
<reference evidence="18" key="1">
    <citation type="journal article" date="2017" name="Genome Biol.">
        <title>Comparative genomics reveals high biological diversity and specific adaptations in the industrially and medically important fungal genus Aspergillus.</title>
        <authorList>
            <person name="de Vries R.P."/>
            <person name="Riley R."/>
            <person name="Wiebenga A."/>
            <person name="Aguilar-Osorio G."/>
            <person name="Amillis S."/>
            <person name="Uchima C.A."/>
            <person name="Anderluh G."/>
            <person name="Asadollahi M."/>
            <person name="Askin M."/>
            <person name="Barry K."/>
            <person name="Battaglia E."/>
            <person name="Bayram O."/>
            <person name="Benocci T."/>
            <person name="Braus-Stromeyer S.A."/>
            <person name="Caldana C."/>
            <person name="Canovas D."/>
            <person name="Cerqueira G.C."/>
            <person name="Chen F."/>
            <person name="Chen W."/>
            <person name="Choi C."/>
            <person name="Clum A."/>
            <person name="Dos Santos R.A."/>
            <person name="Damasio A.R."/>
            <person name="Diallinas G."/>
            <person name="Emri T."/>
            <person name="Fekete E."/>
            <person name="Flipphi M."/>
            <person name="Freyberg S."/>
            <person name="Gallo A."/>
            <person name="Gournas C."/>
            <person name="Habgood R."/>
            <person name="Hainaut M."/>
            <person name="Harispe M.L."/>
            <person name="Henrissat B."/>
            <person name="Hilden K.S."/>
            <person name="Hope R."/>
            <person name="Hossain A."/>
            <person name="Karabika E."/>
            <person name="Karaffa L."/>
            <person name="Karanyi Z."/>
            <person name="Krasevec N."/>
            <person name="Kuo A."/>
            <person name="Kusch H."/>
            <person name="LaButti K."/>
            <person name="Lagendijk E.L."/>
            <person name="Lapidus A."/>
            <person name="Levasseur A."/>
            <person name="Lindquist E."/>
            <person name="Lipzen A."/>
            <person name="Logrieco A.F."/>
            <person name="MacCabe A."/>
            <person name="Maekelae M.R."/>
            <person name="Malavazi I."/>
            <person name="Melin P."/>
            <person name="Meyer V."/>
            <person name="Mielnichuk N."/>
            <person name="Miskei M."/>
            <person name="Molnar A.P."/>
            <person name="Mule G."/>
            <person name="Ngan C.Y."/>
            <person name="Orejas M."/>
            <person name="Orosz E."/>
            <person name="Ouedraogo J.P."/>
            <person name="Overkamp K.M."/>
            <person name="Park H.-S."/>
            <person name="Perrone G."/>
            <person name="Piumi F."/>
            <person name="Punt P.J."/>
            <person name="Ram A.F."/>
            <person name="Ramon A."/>
            <person name="Rauscher S."/>
            <person name="Record E."/>
            <person name="Riano-Pachon D.M."/>
            <person name="Robert V."/>
            <person name="Roehrig J."/>
            <person name="Ruller R."/>
            <person name="Salamov A."/>
            <person name="Salih N.S."/>
            <person name="Samson R.A."/>
            <person name="Sandor E."/>
            <person name="Sanguinetti M."/>
            <person name="Schuetze T."/>
            <person name="Sepcic K."/>
            <person name="Shelest E."/>
            <person name="Sherlock G."/>
            <person name="Sophianopoulou V."/>
            <person name="Squina F.M."/>
            <person name="Sun H."/>
            <person name="Susca A."/>
            <person name="Todd R.B."/>
            <person name="Tsang A."/>
            <person name="Unkles S.E."/>
            <person name="van de Wiele N."/>
            <person name="van Rossen-Uffink D."/>
            <person name="Oliveira J.V."/>
            <person name="Vesth T.C."/>
            <person name="Visser J."/>
            <person name="Yu J.-H."/>
            <person name="Zhou M."/>
            <person name="Andersen M.R."/>
            <person name="Archer D.B."/>
            <person name="Baker S.E."/>
            <person name="Benoit I."/>
            <person name="Brakhage A.A."/>
            <person name="Braus G.H."/>
            <person name="Fischer R."/>
            <person name="Frisvad J.C."/>
            <person name="Goldman G.H."/>
            <person name="Houbraken J."/>
            <person name="Oakley B."/>
            <person name="Pocsi I."/>
            <person name="Scazzocchio C."/>
            <person name="Seiboth B."/>
            <person name="vanKuyk P.A."/>
            <person name="Wortman J."/>
            <person name="Dyer P.S."/>
            <person name="Grigoriev I.V."/>
        </authorList>
    </citation>
    <scope>NUCLEOTIDE SEQUENCE [LARGE SCALE GENOMIC DNA]</scope>
    <source>
        <strain evidence="18">CBS 516.65</strain>
    </source>
</reference>
<dbReference type="GO" id="GO:0008061">
    <property type="term" value="F:chitin binding"/>
    <property type="evidence" value="ECO:0007669"/>
    <property type="project" value="UniProtKB-UniRule"/>
</dbReference>
<dbReference type="CDD" id="cd00035">
    <property type="entry name" value="ChtBD1"/>
    <property type="match status" value="1"/>
</dbReference>
<comment type="catalytic activity">
    <reaction evidence="1">
        <text>Random endo-hydrolysis of N-acetyl-beta-D-glucosaminide (1-&gt;4)-beta-linkages in chitin and chitodextrins.</text>
        <dbReference type="EC" id="3.2.1.14"/>
    </reaction>
</comment>
<name>A0A1L9VKB2_ASPGL</name>
<dbReference type="SUPFAM" id="SSF57016">
    <property type="entry name" value="Plant lectins/antimicrobial peptides"/>
    <property type="match status" value="1"/>
</dbReference>
<feature type="region of interest" description="Disordered" evidence="13">
    <location>
        <begin position="1042"/>
        <end position="1062"/>
    </location>
</feature>
<organism evidence="17 18">
    <name type="scientific">Aspergillus glaucus CBS 516.65</name>
    <dbReference type="NCBI Taxonomy" id="1160497"/>
    <lineage>
        <taxon>Eukaryota</taxon>
        <taxon>Fungi</taxon>
        <taxon>Dikarya</taxon>
        <taxon>Ascomycota</taxon>
        <taxon>Pezizomycotina</taxon>
        <taxon>Eurotiomycetes</taxon>
        <taxon>Eurotiomycetidae</taxon>
        <taxon>Eurotiales</taxon>
        <taxon>Aspergillaceae</taxon>
        <taxon>Aspergillus</taxon>
        <taxon>Aspergillus subgen. Aspergillus</taxon>
    </lineage>
</organism>
<gene>
    <name evidence="17" type="ORF">ASPGLDRAFT_58062</name>
</gene>
<dbReference type="Gene3D" id="3.30.60.10">
    <property type="entry name" value="Endochitinase-like"/>
    <property type="match status" value="1"/>
</dbReference>
<comment type="caution">
    <text evidence="11">Lacks conserved residue(s) required for the propagation of feature annotation.</text>
</comment>
<keyword evidence="10" id="KW-0624">Polysaccharide degradation</keyword>
<dbReference type="InterPro" id="IPR029070">
    <property type="entry name" value="Chitinase_insertion_sf"/>
</dbReference>
<evidence type="ECO:0000313" key="17">
    <source>
        <dbReference type="EMBL" id="OJJ84357.1"/>
    </source>
</evidence>
<dbReference type="GeneID" id="34464554"/>
<dbReference type="InterPro" id="IPR018371">
    <property type="entry name" value="Chitin-binding_1_CS"/>
</dbReference>
<keyword evidence="14" id="KW-0732">Signal</keyword>
<evidence type="ECO:0000256" key="14">
    <source>
        <dbReference type="SAM" id="SignalP"/>
    </source>
</evidence>
<dbReference type="EMBL" id="KV878897">
    <property type="protein sequence ID" value="OJJ84357.1"/>
    <property type="molecule type" value="Genomic_DNA"/>
</dbReference>
<evidence type="ECO:0000256" key="11">
    <source>
        <dbReference type="PROSITE-ProRule" id="PRU00261"/>
    </source>
</evidence>
<evidence type="ECO:0000256" key="4">
    <source>
        <dbReference type="ARBA" id="ARBA00022669"/>
    </source>
</evidence>
<dbReference type="InterPro" id="IPR050314">
    <property type="entry name" value="Glycosyl_Hydrlase_18"/>
</dbReference>
<evidence type="ECO:0000256" key="12">
    <source>
        <dbReference type="RuleBase" id="RU000489"/>
    </source>
</evidence>
<proteinExistence type="inferred from homology"/>
<feature type="disulfide bond" evidence="11">
    <location>
        <begin position="75"/>
        <end position="79"/>
    </location>
</feature>
<dbReference type="Proteomes" id="UP000184300">
    <property type="component" value="Unassembled WGS sequence"/>
</dbReference>
<feature type="domain" description="Chitin-binding type-1" evidence="15">
    <location>
        <begin position="43"/>
        <end position="81"/>
    </location>
</feature>
<dbReference type="RefSeq" id="XP_022401055.1">
    <property type="nucleotide sequence ID" value="XM_022548293.1"/>
</dbReference>
<dbReference type="InterPro" id="IPR001002">
    <property type="entry name" value="Chitin-bd_1"/>
</dbReference>
<dbReference type="PROSITE" id="PS50941">
    <property type="entry name" value="CHIT_BIND_I_2"/>
    <property type="match status" value="2"/>
</dbReference>
<feature type="chain" id="PRO_5013177253" description="chitinase" evidence="14">
    <location>
        <begin position="31"/>
        <end position="1535"/>
    </location>
</feature>
<dbReference type="PANTHER" id="PTHR11177:SF397">
    <property type="entry name" value="CHITINASE"/>
    <property type="match status" value="1"/>
</dbReference>
<dbReference type="GO" id="GO:0000272">
    <property type="term" value="P:polysaccharide catabolic process"/>
    <property type="evidence" value="ECO:0007669"/>
    <property type="project" value="UniProtKB-KW"/>
</dbReference>
<dbReference type="SUPFAM" id="SSF51445">
    <property type="entry name" value="(Trans)glycosidases"/>
    <property type="match status" value="1"/>
</dbReference>
<dbReference type="SMART" id="SM00636">
    <property type="entry name" value="Glyco_18"/>
    <property type="match status" value="1"/>
</dbReference>
<evidence type="ECO:0000256" key="3">
    <source>
        <dbReference type="ARBA" id="ARBA00012729"/>
    </source>
</evidence>